<gene>
    <name evidence="1" type="ORF">MYP_1082</name>
</gene>
<dbReference type="Proteomes" id="UP000030185">
    <property type="component" value="Unassembled WGS sequence"/>
</dbReference>
<accession>A0A098LBS2</accession>
<reference evidence="1 2" key="1">
    <citation type="submission" date="2014-09" db="EMBL/GenBank/DDBJ databases">
        <title>Sporocytophaga myxococcoides PG-01 genome sequencing.</title>
        <authorList>
            <person name="Liu L."/>
            <person name="Gao P.J."/>
            <person name="Chen G.J."/>
            <person name="Wang L.S."/>
        </authorList>
    </citation>
    <scope>NUCLEOTIDE SEQUENCE [LARGE SCALE GENOMIC DNA]</scope>
    <source>
        <strain evidence="1 2">PG-01</strain>
    </source>
</reference>
<dbReference type="Gene3D" id="3.10.450.360">
    <property type="match status" value="1"/>
</dbReference>
<evidence type="ECO:0000313" key="2">
    <source>
        <dbReference type="Proteomes" id="UP000030185"/>
    </source>
</evidence>
<dbReference type="EMBL" id="BBLT01000002">
    <property type="protein sequence ID" value="GAL83854.1"/>
    <property type="molecule type" value="Genomic_DNA"/>
</dbReference>
<organism evidence="1 2">
    <name type="scientific">Sporocytophaga myxococcoides</name>
    <dbReference type="NCBI Taxonomy" id="153721"/>
    <lineage>
        <taxon>Bacteria</taxon>
        <taxon>Pseudomonadati</taxon>
        <taxon>Bacteroidota</taxon>
        <taxon>Cytophagia</taxon>
        <taxon>Cytophagales</taxon>
        <taxon>Cytophagaceae</taxon>
        <taxon>Sporocytophaga</taxon>
    </lineage>
</organism>
<keyword evidence="2" id="KW-1185">Reference proteome</keyword>
<dbReference type="SUPFAM" id="SSF160574">
    <property type="entry name" value="BT0923-like"/>
    <property type="match status" value="1"/>
</dbReference>
<dbReference type="PROSITE" id="PS51257">
    <property type="entry name" value="PROKAR_LIPOPROTEIN"/>
    <property type="match status" value="1"/>
</dbReference>
<sequence length="79" mass="9049">MKKIIICALVMTAFACNKNLDPAQVPDPVINAFYSDFPTDVKVKWEEKKNKQYEANFEYRGQLREVLYDSSGTVVKVDS</sequence>
<proteinExistence type="predicted"/>
<evidence type="ECO:0000313" key="1">
    <source>
        <dbReference type="EMBL" id="GAL83854.1"/>
    </source>
</evidence>
<name>A0A098LBS2_9BACT</name>
<dbReference type="AlphaFoldDB" id="A0A098LBS2"/>
<dbReference type="RefSeq" id="WP_045459554.1">
    <property type="nucleotide sequence ID" value="NZ_BBLT01000002.1"/>
</dbReference>
<comment type="caution">
    <text evidence="1">The sequence shown here is derived from an EMBL/GenBank/DDBJ whole genome shotgun (WGS) entry which is preliminary data.</text>
</comment>
<dbReference type="OrthoDB" id="1121502at2"/>
<protein>
    <submittedName>
        <fullName evidence="1">Uncharacterized protein</fullName>
    </submittedName>
</protein>